<feature type="region of interest" description="Disordered" evidence="1">
    <location>
        <begin position="23"/>
        <end position="45"/>
    </location>
</feature>
<keyword evidence="2" id="KW-0732">Signal</keyword>
<dbReference type="EMBL" id="JBHILM010000001">
    <property type="protein sequence ID" value="MFB5679587.1"/>
    <property type="molecule type" value="Genomic_DNA"/>
</dbReference>
<dbReference type="Gene3D" id="2.50.20.20">
    <property type="match status" value="1"/>
</dbReference>
<accession>A0ABV5B274</accession>
<dbReference type="Proteomes" id="UP001580407">
    <property type="component" value="Unassembled WGS sequence"/>
</dbReference>
<evidence type="ECO:0000313" key="3">
    <source>
        <dbReference type="EMBL" id="MFB5679587.1"/>
    </source>
</evidence>
<dbReference type="InterPro" id="IPR046720">
    <property type="entry name" value="DUF6612"/>
</dbReference>
<dbReference type="PROSITE" id="PS51257">
    <property type="entry name" value="PROKAR_LIPOPROTEIN"/>
    <property type="match status" value="1"/>
</dbReference>
<organism evidence="3 4">
    <name type="scientific">Paenibacillus terreus</name>
    <dbReference type="NCBI Taxonomy" id="1387834"/>
    <lineage>
        <taxon>Bacteria</taxon>
        <taxon>Bacillati</taxon>
        <taxon>Bacillota</taxon>
        <taxon>Bacilli</taxon>
        <taxon>Bacillales</taxon>
        <taxon>Paenibacillaceae</taxon>
        <taxon>Paenibacillus</taxon>
    </lineage>
</organism>
<feature type="signal peptide" evidence="2">
    <location>
        <begin position="1"/>
        <end position="21"/>
    </location>
</feature>
<dbReference type="RefSeq" id="WP_375523421.1">
    <property type="nucleotide sequence ID" value="NZ_JBHILM010000001.1"/>
</dbReference>
<keyword evidence="4" id="KW-1185">Reference proteome</keyword>
<feature type="compositionally biased region" description="Polar residues" evidence="1">
    <location>
        <begin position="28"/>
        <end position="43"/>
    </location>
</feature>
<proteinExistence type="predicted"/>
<reference evidence="3 4" key="1">
    <citation type="submission" date="2024-09" db="EMBL/GenBank/DDBJ databases">
        <authorList>
            <person name="Ruan L."/>
        </authorList>
    </citation>
    <scope>NUCLEOTIDE SEQUENCE [LARGE SCALE GENOMIC DNA]</scope>
    <source>
        <strain evidence="3 4">D33</strain>
    </source>
</reference>
<gene>
    <name evidence="3" type="ORF">ACE3NQ_01505</name>
</gene>
<protein>
    <submittedName>
        <fullName evidence="3">DUF6612 family protein</fullName>
    </submittedName>
</protein>
<feature type="chain" id="PRO_5046004643" evidence="2">
    <location>
        <begin position="22"/>
        <end position="282"/>
    </location>
</feature>
<evidence type="ECO:0000256" key="1">
    <source>
        <dbReference type="SAM" id="MobiDB-lite"/>
    </source>
</evidence>
<comment type="caution">
    <text evidence="3">The sequence shown here is derived from an EMBL/GenBank/DDBJ whole genome shotgun (WGS) entry which is preliminary data.</text>
</comment>
<evidence type="ECO:0000256" key="2">
    <source>
        <dbReference type="SAM" id="SignalP"/>
    </source>
</evidence>
<name>A0ABV5B274_9BACL</name>
<sequence length="282" mass="30968">MKKWTSVLLGTVLIASITACGKEEAQSPAGNTATKPGTEQTAPAESIPTAKELIEKVTAAGQEMKSLSMDSTIKQDITINANGTEQTQKVNMNMKVDMVDEPFAMYQEMTMAMPDSEPQDIKQYITSDGVYTNVDGSWVKVPDETAAPILEQMKAQGSPEEQLKQLESIIDDVKVTDEGEHYKLAAAVSGDKVKDLAKSYMEQSSGGDASTAVMLDQMDIKSMNMSYNIDKKTNFPVDFNVTMDMGMDLEGQKMQIKMDMQGKMSNFNKVEVTIPEEVRKAK</sequence>
<evidence type="ECO:0000313" key="4">
    <source>
        <dbReference type="Proteomes" id="UP001580407"/>
    </source>
</evidence>
<dbReference type="Pfam" id="PF20316">
    <property type="entry name" value="DUF6612"/>
    <property type="match status" value="1"/>
</dbReference>